<protein>
    <submittedName>
        <fullName evidence="1">Uncharacterized protein</fullName>
    </submittedName>
</protein>
<reference evidence="2" key="1">
    <citation type="journal article" date="2023" name="G3 (Bethesda)">
        <title>Genome assembly and association tests identify interacting loci associated with vigor, precocity, and sex in interspecific pistachio rootstocks.</title>
        <authorList>
            <person name="Palmer W."/>
            <person name="Jacygrad E."/>
            <person name="Sagayaradj S."/>
            <person name="Cavanaugh K."/>
            <person name="Han R."/>
            <person name="Bertier L."/>
            <person name="Beede B."/>
            <person name="Kafkas S."/>
            <person name="Golino D."/>
            <person name="Preece J."/>
            <person name="Michelmore R."/>
        </authorList>
    </citation>
    <scope>NUCLEOTIDE SEQUENCE [LARGE SCALE GENOMIC DNA]</scope>
</reference>
<organism evidence="1 2">
    <name type="scientific">Pistacia atlantica</name>
    <dbReference type="NCBI Taxonomy" id="434234"/>
    <lineage>
        <taxon>Eukaryota</taxon>
        <taxon>Viridiplantae</taxon>
        <taxon>Streptophyta</taxon>
        <taxon>Embryophyta</taxon>
        <taxon>Tracheophyta</taxon>
        <taxon>Spermatophyta</taxon>
        <taxon>Magnoliopsida</taxon>
        <taxon>eudicotyledons</taxon>
        <taxon>Gunneridae</taxon>
        <taxon>Pentapetalae</taxon>
        <taxon>rosids</taxon>
        <taxon>malvids</taxon>
        <taxon>Sapindales</taxon>
        <taxon>Anacardiaceae</taxon>
        <taxon>Pistacia</taxon>
    </lineage>
</organism>
<comment type="caution">
    <text evidence="1">The sequence shown here is derived from an EMBL/GenBank/DDBJ whole genome shotgun (WGS) entry which is preliminary data.</text>
</comment>
<evidence type="ECO:0000313" key="2">
    <source>
        <dbReference type="Proteomes" id="UP001164250"/>
    </source>
</evidence>
<sequence length="55" mass="6270">MISLFVLFYICWIGLSSEVLGRYSRTSPYKGSNKRSSSAFSRITSFCFGMITYPL</sequence>
<name>A0ACC1BR52_9ROSI</name>
<accession>A0ACC1BR52</accession>
<keyword evidence="2" id="KW-1185">Reference proteome</keyword>
<evidence type="ECO:0000313" key="1">
    <source>
        <dbReference type="EMBL" id="KAJ0101474.1"/>
    </source>
</evidence>
<proteinExistence type="predicted"/>
<gene>
    <name evidence="1" type="ORF">Patl1_04650</name>
</gene>
<dbReference type="EMBL" id="CM047899">
    <property type="protein sequence ID" value="KAJ0101474.1"/>
    <property type="molecule type" value="Genomic_DNA"/>
</dbReference>
<dbReference type="Proteomes" id="UP001164250">
    <property type="component" value="Chromosome 3"/>
</dbReference>